<keyword evidence="3" id="KW-1185">Reference proteome</keyword>
<dbReference type="SUPFAM" id="SSF51182">
    <property type="entry name" value="RmlC-like cupins"/>
    <property type="match status" value="1"/>
</dbReference>
<dbReference type="EMBL" id="SMJU01000001">
    <property type="protein sequence ID" value="TDB68867.1"/>
    <property type="molecule type" value="Genomic_DNA"/>
</dbReference>
<proteinExistence type="predicted"/>
<organism evidence="2 3">
    <name type="scientific">Arundinibacter roseus</name>
    <dbReference type="NCBI Taxonomy" id="2070510"/>
    <lineage>
        <taxon>Bacteria</taxon>
        <taxon>Pseudomonadati</taxon>
        <taxon>Bacteroidota</taxon>
        <taxon>Cytophagia</taxon>
        <taxon>Cytophagales</taxon>
        <taxon>Spirosomataceae</taxon>
        <taxon>Arundinibacter</taxon>
    </lineage>
</organism>
<dbReference type="OrthoDB" id="1423961at2"/>
<feature type="domain" description="Cupin type-2" evidence="1">
    <location>
        <begin position="44"/>
        <end position="93"/>
    </location>
</feature>
<dbReference type="Proteomes" id="UP000295706">
    <property type="component" value="Unassembled WGS sequence"/>
</dbReference>
<evidence type="ECO:0000259" key="1">
    <source>
        <dbReference type="Pfam" id="PF07883"/>
    </source>
</evidence>
<gene>
    <name evidence="2" type="ORF">EZE20_00565</name>
</gene>
<name>A0A4R4KKR4_9BACT</name>
<reference evidence="2 3" key="1">
    <citation type="submission" date="2019-02" db="EMBL/GenBank/DDBJ databases">
        <title>Arundinibacter roseus gen. nov., sp. nov., a new member of the family Cytophagaceae.</title>
        <authorList>
            <person name="Szuroczki S."/>
            <person name="Khayer B."/>
            <person name="Sproer C."/>
            <person name="Toumi M."/>
            <person name="Szabo A."/>
            <person name="Felfoldi T."/>
            <person name="Schumann P."/>
            <person name="Toth E."/>
        </authorList>
    </citation>
    <scope>NUCLEOTIDE SEQUENCE [LARGE SCALE GENOMIC DNA]</scope>
    <source>
        <strain evidence="2 3">DMA-k-7a</strain>
    </source>
</reference>
<comment type="caution">
    <text evidence="2">The sequence shown here is derived from an EMBL/GenBank/DDBJ whole genome shotgun (WGS) entry which is preliminary data.</text>
</comment>
<evidence type="ECO:0000313" key="3">
    <source>
        <dbReference type="Proteomes" id="UP000295706"/>
    </source>
</evidence>
<evidence type="ECO:0000313" key="2">
    <source>
        <dbReference type="EMBL" id="TDB68867.1"/>
    </source>
</evidence>
<sequence>MTYPLPSFLNSSDETIELVETTQNQGGQFTTLRRVVRPALVLPQPYLHAHCDEIIDVLYGTLSYTLGGETGQIRAGGRIIFPGGLPHAHGNLSFSEELIYFQMFAPCRSADMPMPEMLTVMDSGKNTGKGFSVGIQKTIIFFFARLSQQLCGRAPAK</sequence>
<dbReference type="InterPro" id="IPR014710">
    <property type="entry name" value="RmlC-like_jellyroll"/>
</dbReference>
<accession>A0A4R4KKR4</accession>
<dbReference type="Gene3D" id="2.60.120.10">
    <property type="entry name" value="Jelly Rolls"/>
    <property type="match status" value="1"/>
</dbReference>
<dbReference type="InterPro" id="IPR011051">
    <property type="entry name" value="RmlC_Cupin_sf"/>
</dbReference>
<dbReference type="Pfam" id="PF07883">
    <property type="entry name" value="Cupin_2"/>
    <property type="match status" value="1"/>
</dbReference>
<protein>
    <submittedName>
        <fullName evidence="2">Cupin domain-containing protein</fullName>
    </submittedName>
</protein>
<dbReference type="RefSeq" id="WP_132113394.1">
    <property type="nucleotide sequence ID" value="NZ_SMJU01000001.1"/>
</dbReference>
<dbReference type="InterPro" id="IPR013096">
    <property type="entry name" value="Cupin_2"/>
</dbReference>
<dbReference type="AlphaFoldDB" id="A0A4R4KKR4"/>